<dbReference type="RefSeq" id="XP_005839290.1">
    <property type="nucleotide sequence ID" value="XM_005839233.1"/>
</dbReference>
<sequence length="359" mass="41272">MVEGDGRRRSAWNRTGSSLYATSSRQSLTASACLMRLRDNVMKTDDVGSKEVGGRTKSKREDPGSLDTDEGENKVRKSYNLADATRMTGSKTELDPNDVPAWRTKMCQNRMSILEGEKHKLELKKRLVTAEIERKTALRNRAAEDLSGKMKEVEYVETQIKEFRNMLQDREKVVAEHTAAQKEAVLADTREIGMMMRSAQSARERNVSTFAAFDLAERTRRNHEATRTQTLNIRSLFSSIAAEKISNGITMRHERKKNMETIEALNKAELARLQGLNETVKREQELSAKRLKEKIDLTQRKRTEEYLANRTAQFNEFKKAAMVTSDMQDKAAKIVEELRETFEDFLQNTRDLERKLRKI</sequence>
<dbReference type="AlphaFoldDB" id="L1JVV9"/>
<evidence type="ECO:0000256" key="1">
    <source>
        <dbReference type="SAM" id="MobiDB-lite"/>
    </source>
</evidence>
<keyword evidence="4" id="KW-1185">Reference proteome</keyword>
<organism evidence="2">
    <name type="scientific">Guillardia theta (strain CCMP2712)</name>
    <name type="common">Cryptophyte</name>
    <dbReference type="NCBI Taxonomy" id="905079"/>
    <lineage>
        <taxon>Eukaryota</taxon>
        <taxon>Cryptophyceae</taxon>
        <taxon>Pyrenomonadales</taxon>
        <taxon>Geminigeraceae</taxon>
        <taxon>Guillardia</taxon>
    </lineage>
</organism>
<name>L1JVV9_GUITC</name>
<proteinExistence type="predicted"/>
<accession>L1JVV9</accession>
<dbReference type="EMBL" id="JH992973">
    <property type="protein sequence ID" value="EKX52310.1"/>
    <property type="molecule type" value="Genomic_DNA"/>
</dbReference>
<evidence type="ECO:0000313" key="4">
    <source>
        <dbReference type="Proteomes" id="UP000011087"/>
    </source>
</evidence>
<dbReference type="EnsemblProtists" id="EKX52310">
    <property type="protein sequence ID" value="EKX52310"/>
    <property type="gene ID" value="GUITHDRAFT_102211"/>
</dbReference>
<dbReference type="OrthoDB" id="10588930at2759"/>
<gene>
    <name evidence="2" type="ORF">GUITHDRAFT_102211</name>
</gene>
<dbReference type="Proteomes" id="UP000011087">
    <property type="component" value="Unassembled WGS sequence"/>
</dbReference>
<reference evidence="2 4" key="1">
    <citation type="journal article" date="2012" name="Nature">
        <title>Algal genomes reveal evolutionary mosaicism and the fate of nucleomorphs.</title>
        <authorList>
            <consortium name="DOE Joint Genome Institute"/>
            <person name="Curtis B.A."/>
            <person name="Tanifuji G."/>
            <person name="Burki F."/>
            <person name="Gruber A."/>
            <person name="Irimia M."/>
            <person name="Maruyama S."/>
            <person name="Arias M.C."/>
            <person name="Ball S.G."/>
            <person name="Gile G.H."/>
            <person name="Hirakawa Y."/>
            <person name="Hopkins J.F."/>
            <person name="Kuo A."/>
            <person name="Rensing S.A."/>
            <person name="Schmutz J."/>
            <person name="Symeonidi A."/>
            <person name="Elias M."/>
            <person name="Eveleigh R.J."/>
            <person name="Herman E.K."/>
            <person name="Klute M.J."/>
            <person name="Nakayama T."/>
            <person name="Obornik M."/>
            <person name="Reyes-Prieto A."/>
            <person name="Armbrust E.V."/>
            <person name="Aves S.J."/>
            <person name="Beiko R.G."/>
            <person name="Coutinho P."/>
            <person name="Dacks J.B."/>
            <person name="Durnford D.G."/>
            <person name="Fast N.M."/>
            <person name="Green B.R."/>
            <person name="Grisdale C.J."/>
            <person name="Hempel F."/>
            <person name="Henrissat B."/>
            <person name="Hoppner M.P."/>
            <person name="Ishida K."/>
            <person name="Kim E."/>
            <person name="Koreny L."/>
            <person name="Kroth P.G."/>
            <person name="Liu Y."/>
            <person name="Malik S.B."/>
            <person name="Maier U.G."/>
            <person name="McRose D."/>
            <person name="Mock T."/>
            <person name="Neilson J.A."/>
            <person name="Onodera N.T."/>
            <person name="Poole A.M."/>
            <person name="Pritham E.J."/>
            <person name="Richards T.A."/>
            <person name="Rocap G."/>
            <person name="Roy S.W."/>
            <person name="Sarai C."/>
            <person name="Schaack S."/>
            <person name="Shirato S."/>
            <person name="Slamovits C.H."/>
            <person name="Spencer D.F."/>
            <person name="Suzuki S."/>
            <person name="Worden A.Z."/>
            <person name="Zauner S."/>
            <person name="Barry K."/>
            <person name="Bell C."/>
            <person name="Bharti A.K."/>
            <person name="Crow J.A."/>
            <person name="Grimwood J."/>
            <person name="Kramer R."/>
            <person name="Lindquist E."/>
            <person name="Lucas S."/>
            <person name="Salamov A."/>
            <person name="McFadden G.I."/>
            <person name="Lane C.E."/>
            <person name="Keeling P.J."/>
            <person name="Gray M.W."/>
            <person name="Grigoriev I.V."/>
            <person name="Archibald J.M."/>
        </authorList>
    </citation>
    <scope>NUCLEOTIDE SEQUENCE</scope>
    <source>
        <strain evidence="2 4">CCMP2712</strain>
    </source>
</reference>
<feature type="region of interest" description="Disordered" evidence="1">
    <location>
        <begin position="44"/>
        <end position="79"/>
    </location>
</feature>
<dbReference type="KEGG" id="gtt:GUITHDRAFT_102211"/>
<feature type="compositionally biased region" description="Basic and acidic residues" evidence="1">
    <location>
        <begin position="44"/>
        <end position="63"/>
    </location>
</feature>
<reference evidence="4" key="2">
    <citation type="submission" date="2012-11" db="EMBL/GenBank/DDBJ databases">
        <authorList>
            <person name="Kuo A."/>
            <person name="Curtis B.A."/>
            <person name="Tanifuji G."/>
            <person name="Burki F."/>
            <person name="Gruber A."/>
            <person name="Irimia M."/>
            <person name="Maruyama S."/>
            <person name="Arias M.C."/>
            <person name="Ball S.G."/>
            <person name="Gile G.H."/>
            <person name="Hirakawa Y."/>
            <person name="Hopkins J.F."/>
            <person name="Rensing S.A."/>
            <person name="Schmutz J."/>
            <person name="Symeonidi A."/>
            <person name="Elias M."/>
            <person name="Eveleigh R.J."/>
            <person name="Herman E.K."/>
            <person name="Klute M.J."/>
            <person name="Nakayama T."/>
            <person name="Obornik M."/>
            <person name="Reyes-Prieto A."/>
            <person name="Armbrust E.V."/>
            <person name="Aves S.J."/>
            <person name="Beiko R.G."/>
            <person name="Coutinho P."/>
            <person name="Dacks J.B."/>
            <person name="Durnford D.G."/>
            <person name="Fast N.M."/>
            <person name="Green B.R."/>
            <person name="Grisdale C."/>
            <person name="Hempe F."/>
            <person name="Henrissat B."/>
            <person name="Hoppner M.P."/>
            <person name="Ishida K.-I."/>
            <person name="Kim E."/>
            <person name="Koreny L."/>
            <person name="Kroth P.G."/>
            <person name="Liu Y."/>
            <person name="Malik S.-B."/>
            <person name="Maier U.G."/>
            <person name="McRose D."/>
            <person name="Mock T."/>
            <person name="Neilson J.A."/>
            <person name="Onodera N.T."/>
            <person name="Poole A.M."/>
            <person name="Pritham E.J."/>
            <person name="Richards T.A."/>
            <person name="Rocap G."/>
            <person name="Roy S.W."/>
            <person name="Sarai C."/>
            <person name="Schaack S."/>
            <person name="Shirato S."/>
            <person name="Slamovits C.H."/>
            <person name="Spencer D.F."/>
            <person name="Suzuki S."/>
            <person name="Worden A.Z."/>
            <person name="Zauner S."/>
            <person name="Barry K."/>
            <person name="Bell C."/>
            <person name="Bharti A.K."/>
            <person name="Crow J.A."/>
            <person name="Grimwood J."/>
            <person name="Kramer R."/>
            <person name="Lindquist E."/>
            <person name="Lucas S."/>
            <person name="Salamov A."/>
            <person name="McFadden G.I."/>
            <person name="Lane C.E."/>
            <person name="Keeling P.J."/>
            <person name="Gray M.W."/>
            <person name="Grigoriev I.V."/>
            <person name="Archibald J.M."/>
        </authorList>
    </citation>
    <scope>NUCLEOTIDE SEQUENCE</scope>
    <source>
        <strain evidence="4">CCMP2712</strain>
    </source>
</reference>
<dbReference type="PaxDb" id="55529-EKX52310"/>
<evidence type="ECO:0000313" key="2">
    <source>
        <dbReference type="EMBL" id="EKX52310.1"/>
    </source>
</evidence>
<reference evidence="3" key="3">
    <citation type="submission" date="2016-03" db="UniProtKB">
        <authorList>
            <consortium name="EnsemblProtists"/>
        </authorList>
    </citation>
    <scope>IDENTIFICATION</scope>
</reference>
<dbReference type="HOGENOM" id="CLU_772635_0_0_1"/>
<evidence type="ECO:0000313" key="3">
    <source>
        <dbReference type="EnsemblProtists" id="EKX52310"/>
    </source>
</evidence>
<protein>
    <submittedName>
        <fullName evidence="2 3">Uncharacterized protein</fullName>
    </submittedName>
</protein>
<dbReference type="GeneID" id="17308730"/>